<dbReference type="EMBL" id="PSXY01000034">
    <property type="protein sequence ID" value="PPF64714.1"/>
    <property type="molecule type" value="Genomic_DNA"/>
</dbReference>
<reference evidence="1 2" key="1">
    <citation type="submission" date="2018-02" db="EMBL/GenBank/DDBJ databases">
        <title>Bacteriophage NCPPB3778 and a type I-E CRISPR drive the evolution of the US Biological Select Agent, Rathayibacter toxicus.</title>
        <authorList>
            <person name="Davis E.W.II."/>
            <person name="Tabima J.F."/>
            <person name="Weisberg A.J."/>
            <person name="Lopes L.D."/>
            <person name="Wiseman M.S."/>
            <person name="Wiseman M.S."/>
            <person name="Pupko T."/>
            <person name="Belcher M.S."/>
            <person name="Sechler A.J."/>
            <person name="Tancos M.A."/>
            <person name="Schroeder B.K."/>
            <person name="Murray T.D."/>
            <person name="Luster D.G."/>
            <person name="Schneider W.L."/>
            <person name="Rogers E."/>
            <person name="Andreote F.D."/>
            <person name="Grunwald N.J."/>
            <person name="Putnam M.L."/>
            <person name="Chang J.H."/>
        </authorList>
    </citation>
    <scope>NUCLEOTIDE SEQUENCE [LARGE SCALE GENOMIC DNA]</scope>
    <source>
        <strain evidence="1 2">AY1B3</strain>
    </source>
</reference>
<proteinExistence type="predicted"/>
<dbReference type="InterPro" id="IPR021400">
    <property type="entry name" value="DUF3039"/>
</dbReference>
<dbReference type="Pfam" id="PF11238">
    <property type="entry name" value="DUF3039"/>
    <property type="match status" value="1"/>
</dbReference>
<evidence type="ECO:0000313" key="1">
    <source>
        <dbReference type="EMBL" id="PPF64714.1"/>
    </source>
</evidence>
<protein>
    <recommendedName>
        <fullName evidence="3">DUF3039 domain-containing protein</fullName>
    </recommendedName>
</protein>
<comment type="caution">
    <text evidence="1">The sequence shown here is derived from an EMBL/GenBank/DDBJ whole genome shotgun (WGS) entry which is preliminary data.</text>
</comment>
<dbReference type="AlphaFoldDB" id="A0A2S5VNS1"/>
<dbReference type="Proteomes" id="UP000239241">
    <property type="component" value="Unassembled WGS sequence"/>
</dbReference>
<sequence length="359" mass="39155">MGRGRRITLRCAVEDLHSAWTVASDLVKVKELRQLAQQRLVDGVPDSELAKHLRQMPPLSRLGHPLIHAFDDQFSGDDDEGTLRETISAVNDRPWFKQSYSSRWRGAAVVLEDGPHEIAWLGAAGYHRAGSPEDFYVVFATGCSSGSDAYLPQAEDKAVQKVESKVARRDAWKLQLHLTALVLMCAACDDVENSYSVQVLSPDGTNLLTLTMTVFPTELNGAVANELLVELNPSSWEAPTLWETAGRVVCSAVQPKMESWTAAPLSGAGMSFATVLTEEATTTARLSAQSGQVDASTRPGEVRMGTVAHYAPRDNLTYATVAGEAVRAICGHWFVPTADHEHLPHCVTCQESWESMPAK</sequence>
<accession>A0A2S5VNS1</accession>
<evidence type="ECO:0000313" key="2">
    <source>
        <dbReference type="Proteomes" id="UP000239241"/>
    </source>
</evidence>
<dbReference type="RefSeq" id="WP_104291198.1">
    <property type="nucleotide sequence ID" value="NZ_PSXY01000034.1"/>
</dbReference>
<evidence type="ECO:0008006" key="3">
    <source>
        <dbReference type="Google" id="ProtNLM"/>
    </source>
</evidence>
<organism evidence="1 2">
    <name type="scientific">Clavibacter michiganensis</name>
    <dbReference type="NCBI Taxonomy" id="28447"/>
    <lineage>
        <taxon>Bacteria</taxon>
        <taxon>Bacillati</taxon>
        <taxon>Actinomycetota</taxon>
        <taxon>Actinomycetes</taxon>
        <taxon>Micrococcales</taxon>
        <taxon>Microbacteriaceae</taxon>
        <taxon>Clavibacter</taxon>
    </lineage>
</organism>
<name>A0A2S5VNS1_9MICO</name>
<gene>
    <name evidence="1" type="ORF">C5E16_14235</name>
</gene>